<dbReference type="RefSeq" id="WP_301224111.1">
    <property type="nucleotide sequence ID" value="NZ_JAROCG010000001.1"/>
</dbReference>
<dbReference type="InterPro" id="IPR011683">
    <property type="entry name" value="Glyco_hydro_53"/>
</dbReference>
<dbReference type="Gene3D" id="2.60.120.260">
    <property type="entry name" value="Galactose-binding domain-like"/>
    <property type="match status" value="1"/>
</dbReference>
<keyword evidence="4 6" id="KW-0378">Hydrolase</keyword>
<feature type="signal peptide" evidence="6">
    <location>
        <begin position="1"/>
        <end position="34"/>
    </location>
</feature>
<feature type="chain" id="PRO_5044969081" description="Arabinogalactan endo-beta-1,4-galactanase" evidence="6">
    <location>
        <begin position="35"/>
        <end position="554"/>
    </location>
</feature>
<dbReference type="InterPro" id="IPR017853">
    <property type="entry name" value="GH"/>
</dbReference>
<dbReference type="Pfam" id="PF07745">
    <property type="entry name" value="Glyco_hydro_53"/>
    <property type="match status" value="1"/>
</dbReference>
<evidence type="ECO:0000256" key="1">
    <source>
        <dbReference type="ARBA" id="ARBA00001695"/>
    </source>
</evidence>
<name>A0ABT8JW97_9MICC</name>
<dbReference type="PANTHER" id="PTHR34983:SF1">
    <property type="entry name" value="ARABINOGALACTAN ENDO-BETA-1,4-GALACTANASE A"/>
    <property type="match status" value="1"/>
</dbReference>
<keyword evidence="6" id="KW-0732">Signal</keyword>
<evidence type="ECO:0000256" key="6">
    <source>
        <dbReference type="RuleBase" id="RU361192"/>
    </source>
</evidence>
<dbReference type="EC" id="3.2.1.89" evidence="3 6"/>
<organism evidence="7 8">
    <name type="scientific">Arthrobacter burdickii</name>
    <dbReference type="NCBI Taxonomy" id="3035920"/>
    <lineage>
        <taxon>Bacteria</taxon>
        <taxon>Bacillati</taxon>
        <taxon>Actinomycetota</taxon>
        <taxon>Actinomycetes</taxon>
        <taxon>Micrococcales</taxon>
        <taxon>Micrococcaceae</taxon>
        <taxon>Arthrobacter</taxon>
    </lineage>
</organism>
<keyword evidence="8" id="KW-1185">Reference proteome</keyword>
<protein>
    <recommendedName>
        <fullName evidence="3 6">Arabinogalactan endo-beta-1,4-galactanase</fullName>
        <ecNumber evidence="3 6">3.2.1.89</ecNumber>
    </recommendedName>
</protein>
<evidence type="ECO:0000256" key="3">
    <source>
        <dbReference type="ARBA" id="ARBA00012556"/>
    </source>
</evidence>
<evidence type="ECO:0000256" key="2">
    <source>
        <dbReference type="ARBA" id="ARBA00010687"/>
    </source>
</evidence>
<evidence type="ECO:0000256" key="5">
    <source>
        <dbReference type="ARBA" id="ARBA00023295"/>
    </source>
</evidence>
<dbReference type="EMBL" id="JAROCG010000001">
    <property type="protein sequence ID" value="MDN4609420.1"/>
    <property type="molecule type" value="Genomic_DNA"/>
</dbReference>
<evidence type="ECO:0000256" key="4">
    <source>
        <dbReference type="ARBA" id="ARBA00022801"/>
    </source>
</evidence>
<comment type="catalytic activity">
    <reaction evidence="1 6">
        <text>The enzyme specifically hydrolyzes (1-&gt;4)-beta-D-galactosidic linkages in type I arabinogalactans.</text>
        <dbReference type="EC" id="3.2.1.89"/>
    </reaction>
</comment>
<dbReference type="SUPFAM" id="SSF51445">
    <property type="entry name" value="(Trans)glycosidases"/>
    <property type="match status" value="1"/>
</dbReference>
<proteinExistence type="inferred from homology"/>
<gene>
    <name evidence="7" type="ORF">P5G52_00925</name>
</gene>
<dbReference type="Proteomes" id="UP001174209">
    <property type="component" value="Unassembled WGS sequence"/>
</dbReference>
<reference evidence="7" key="1">
    <citation type="submission" date="2023-06" db="EMBL/GenBank/DDBJ databases">
        <title>MT1 and MT2 Draft Genomes of Novel Species.</title>
        <authorList>
            <person name="Venkateswaran K."/>
        </authorList>
    </citation>
    <scope>NUCLEOTIDE SEQUENCE</scope>
    <source>
        <strain evidence="7">IIF3SC-B10</strain>
    </source>
</reference>
<accession>A0ABT8JW97</accession>
<dbReference type="PANTHER" id="PTHR34983">
    <property type="entry name" value="ARABINOGALACTAN ENDO-BETA-1,4-GALACTANASE A"/>
    <property type="match status" value="1"/>
</dbReference>
<evidence type="ECO:0000313" key="8">
    <source>
        <dbReference type="Proteomes" id="UP001174209"/>
    </source>
</evidence>
<keyword evidence="5 6" id="KW-0326">Glycosidase</keyword>
<evidence type="ECO:0000313" key="7">
    <source>
        <dbReference type="EMBL" id="MDN4609420.1"/>
    </source>
</evidence>
<sequence>MRTLHAAPRTRSGRRRGRVLAAAVLAAITLPAGLAPVSAAPAPAPAPAQAPAPGGIINPGFEAGLTGWKTTGNPASTVVERDGEGAHLAQRLSGDATATARQKTGALAEGWWTVSARVKSEGSLRASRIALRNCGTDGETVIPSTAQDGAWLTIAADAYVTKGSCEVVIETRGTAGDWVVVDDVTLRPGSVSRAVRGADLSNLAKNEDNGAVYYDAAGQPVDGVQAFADAGANMVRLKVWVDPADGYNTTDEVVATAKRAKAAGMQVLVDFHYSDRWTDPGAQGMPAAWVDLDAEAVADAVYQHTHDVLTALKDAGATADAVQVGNEINPGMLWPLGQTWDVIPGDGVDGAQWDNLALFLSAGSRAVKDVSADTDVILHLTNINNGIGGLTWWFDEVTARGVQFDTIGLSYYGYWHGSMADLQNAVTTLSARYDRDVLVVENSYPFTLADDPDHPWQNVIDLASELVPGYPATPEGQAANFRAVQDVVASAPGGRGVGVVSWEPAWTAVEGNGWDPADPASGNAWENQAMFDFEGRALPALAEYAPDPEPRRTP</sequence>
<dbReference type="Gene3D" id="3.20.20.80">
    <property type="entry name" value="Glycosidases"/>
    <property type="match status" value="1"/>
</dbReference>
<comment type="caution">
    <text evidence="7">The sequence shown here is derived from an EMBL/GenBank/DDBJ whole genome shotgun (WGS) entry which is preliminary data.</text>
</comment>
<comment type="similarity">
    <text evidence="2 6">Belongs to the glycosyl hydrolase 53 family.</text>
</comment>